<name>A0ABU9W201_9MICO</name>
<comment type="caution">
    <text evidence="2">The sequence shown here is derived from an EMBL/GenBank/DDBJ whole genome shotgun (WGS) entry which is preliminary data.</text>
</comment>
<sequence>MTSYHVDSDAVIQTTQSAHGSIERIRTEVQALLGQLTSLEGSWSGQASVAFQSVVADWRATQQRVEESLVGITTALGNAGQQYAETEQANLRLFGR</sequence>
<proteinExistence type="inferred from homology"/>
<dbReference type="NCBIfam" id="TIGR03930">
    <property type="entry name" value="WXG100_ESAT6"/>
    <property type="match status" value="1"/>
</dbReference>
<evidence type="ECO:0000256" key="1">
    <source>
        <dbReference type="RuleBase" id="RU362001"/>
    </source>
</evidence>
<comment type="similarity">
    <text evidence="1">Belongs to the WXG100 family.</text>
</comment>
<dbReference type="EMBL" id="JBCLVG010000001">
    <property type="protein sequence ID" value="MEN1944959.1"/>
    <property type="molecule type" value="Genomic_DNA"/>
</dbReference>
<evidence type="ECO:0000313" key="2">
    <source>
        <dbReference type="EMBL" id="MEN1944959.1"/>
    </source>
</evidence>
<protein>
    <recommendedName>
        <fullName evidence="1">ESAT-6-like protein</fullName>
    </recommendedName>
</protein>
<evidence type="ECO:0000313" key="3">
    <source>
        <dbReference type="Proteomes" id="UP001425155"/>
    </source>
</evidence>
<dbReference type="Pfam" id="PF06013">
    <property type="entry name" value="WXG100"/>
    <property type="match status" value="1"/>
</dbReference>
<accession>A0ABU9W201</accession>
<dbReference type="Gene3D" id="1.10.287.1060">
    <property type="entry name" value="ESAT-6-like"/>
    <property type="match status" value="1"/>
</dbReference>
<gene>
    <name evidence="2" type="ORF">WJX64_00205</name>
</gene>
<dbReference type="InterPro" id="IPR010310">
    <property type="entry name" value="T7SS_ESAT-6-like"/>
</dbReference>
<dbReference type="InterPro" id="IPR036689">
    <property type="entry name" value="ESAT-6-like_sf"/>
</dbReference>
<organism evidence="2 3">
    <name type="scientific">Leifsonia stereocauli</name>
    <dbReference type="NCBI Taxonomy" id="3134136"/>
    <lineage>
        <taxon>Bacteria</taxon>
        <taxon>Bacillati</taxon>
        <taxon>Actinomycetota</taxon>
        <taxon>Actinomycetes</taxon>
        <taxon>Micrococcales</taxon>
        <taxon>Microbacteriaceae</taxon>
        <taxon>Leifsonia</taxon>
    </lineage>
</organism>
<reference evidence="2 3" key="1">
    <citation type="submission" date="2024-03" db="EMBL/GenBank/DDBJ databases">
        <title>YIM 134122 draft genome.</title>
        <authorList>
            <person name="Zuo S."/>
            <person name="Xiong L."/>
        </authorList>
    </citation>
    <scope>NUCLEOTIDE SEQUENCE [LARGE SCALE GENOMIC DNA]</scope>
    <source>
        <strain evidence="2 3">YIM 134122</strain>
    </source>
</reference>
<dbReference type="Proteomes" id="UP001425155">
    <property type="component" value="Unassembled WGS sequence"/>
</dbReference>
<dbReference type="RefSeq" id="WP_342110621.1">
    <property type="nucleotide sequence ID" value="NZ_JBCAUN010000001.1"/>
</dbReference>
<dbReference type="SUPFAM" id="SSF140453">
    <property type="entry name" value="EsxAB dimer-like"/>
    <property type="match status" value="1"/>
</dbReference>
<keyword evidence="3" id="KW-1185">Reference proteome</keyword>